<gene>
    <name evidence="3" type="ORF">HINF_LOCUS27549</name>
    <name evidence="2" type="ORF">HINF_LOCUS40870</name>
</gene>
<protein>
    <submittedName>
        <fullName evidence="3">Hypothetical_protein</fullName>
    </submittedName>
</protein>
<comment type="caution">
    <text evidence="2">The sequence shown here is derived from an EMBL/GenBank/DDBJ whole genome shotgun (WGS) entry which is preliminary data.</text>
</comment>
<evidence type="ECO:0000313" key="4">
    <source>
        <dbReference type="Proteomes" id="UP001642409"/>
    </source>
</evidence>
<evidence type="ECO:0000313" key="2">
    <source>
        <dbReference type="EMBL" id="CAI9953225.1"/>
    </source>
</evidence>
<organism evidence="2">
    <name type="scientific">Hexamita inflata</name>
    <dbReference type="NCBI Taxonomy" id="28002"/>
    <lineage>
        <taxon>Eukaryota</taxon>
        <taxon>Metamonada</taxon>
        <taxon>Diplomonadida</taxon>
        <taxon>Hexamitidae</taxon>
        <taxon>Hexamitinae</taxon>
        <taxon>Hexamita</taxon>
    </lineage>
</organism>
<name>A0AA86QK98_9EUKA</name>
<accession>A0AA86QK98</accession>
<evidence type="ECO:0000313" key="3">
    <source>
        <dbReference type="EMBL" id="CAL6020528.1"/>
    </source>
</evidence>
<dbReference type="EMBL" id="CATOUU010000838">
    <property type="protein sequence ID" value="CAI9953225.1"/>
    <property type="molecule type" value="Genomic_DNA"/>
</dbReference>
<feature type="transmembrane region" description="Helical" evidence="1">
    <location>
        <begin position="87"/>
        <end position="108"/>
    </location>
</feature>
<keyword evidence="1" id="KW-1133">Transmembrane helix</keyword>
<keyword evidence="1" id="KW-0812">Transmembrane</keyword>
<evidence type="ECO:0000256" key="1">
    <source>
        <dbReference type="SAM" id="Phobius"/>
    </source>
</evidence>
<reference evidence="2" key="1">
    <citation type="submission" date="2023-06" db="EMBL/GenBank/DDBJ databases">
        <authorList>
            <person name="Kurt Z."/>
        </authorList>
    </citation>
    <scope>NUCLEOTIDE SEQUENCE</scope>
</reference>
<sequence>MLLSERNKHSSFSQELLSFIILFKIIFTKNQNNARLFPFNDKCTVQQQAENNNVIPRTLIIVHKFTKVNAEIIQFHIKPREFIKAPFQIIIILIEIILIEIIITNYLLPYKTVLHTQNNKMEWNQQNNSFKCAIRDVDTVARMLSAQIQIKYLKRQFIDVQHDIKVLRSTIQMSVCIEF</sequence>
<keyword evidence="1" id="KW-0472">Membrane</keyword>
<keyword evidence="4" id="KW-1185">Reference proteome</keyword>
<proteinExistence type="predicted"/>
<dbReference type="Proteomes" id="UP001642409">
    <property type="component" value="Unassembled WGS sequence"/>
</dbReference>
<dbReference type="EMBL" id="CAXDID020000086">
    <property type="protein sequence ID" value="CAL6020528.1"/>
    <property type="molecule type" value="Genomic_DNA"/>
</dbReference>
<reference evidence="3 4" key="2">
    <citation type="submission" date="2024-07" db="EMBL/GenBank/DDBJ databases">
        <authorList>
            <person name="Akdeniz Z."/>
        </authorList>
    </citation>
    <scope>NUCLEOTIDE SEQUENCE [LARGE SCALE GENOMIC DNA]</scope>
</reference>
<dbReference type="AlphaFoldDB" id="A0AA86QK98"/>